<keyword evidence="3" id="KW-1185">Reference proteome</keyword>
<comment type="caution">
    <text evidence="2">The sequence shown here is derived from an EMBL/GenBank/DDBJ whole genome shotgun (WGS) entry which is preliminary data.</text>
</comment>
<evidence type="ECO:0000313" key="3">
    <source>
        <dbReference type="Proteomes" id="UP000618952"/>
    </source>
</evidence>
<dbReference type="Proteomes" id="UP000618952">
    <property type="component" value="Unassembled WGS sequence"/>
</dbReference>
<reference evidence="2 3" key="1">
    <citation type="submission" date="2020-08" db="EMBL/GenBank/DDBJ databases">
        <title>Arenibacter gaetbuli sp. nov., isolated from a sand dune.</title>
        <authorList>
            <person name="Park S."/>
            <person name="Yoon J.-H."/>
        </authorList>
    </citation>
    <scope>NUCLEOTIDE SEQUENCE [LARGE SCALE GENOMIC DNA]</scope>
    <source>
        <strain evidence="2 3">BSSL-BM3</strain>
    </source>
</reference>
<name>A0ABR7QT71_9FLAO</name>
<accession>A0ABR7QT71</accession>
<evidence type="ECO:0000256" key="1">
    <source>
        <dbReference type="SAM" id="Phobius"/>
    </source>
</evidence>
<gene>
    <name evidence="2" type="ORF">H4O18_20450</name>
</gene>
<keyword evidence="1" id="KW-1133">Transmembrane helix</keyword>
<evidence type="ECO:0000313" key="2">
    <source>
        <dbReference type="EMBL" id="MBC8770379.1"/>
    </source>
</evidence>
<proteinExistence type="predicted"/>
<protein>
    <recommendedName>
        <fullName evidence="4">Peptidase M56 domain-containing protein</fullName>
    </recommendedName>
</protein>
<organism evidence="2 3">
    <name type="scientific">Arenibacter arenosicollis</name>
    <dbReference type="NCBI Taxonomy" id="2762274"/>
    <lineage>
        <taxon>Bacteria</taxon>
        <taxon>Pseudomonadati</taxon>
        <taxon>Bacteroidota</taxon>
        <taxon>Flavobacteriia</taxon>
        <taxon>Flavobacteriales</taxon>
        <taxon>Flavobacteriaceae</taxon>
        <taxon>Arenibacter</taxon>
    </lineage>
</organism>
<feature type="transmembrane region" description="Helical" evidence="1">
    <location>
        <begin position="49"/>
        <end position="70"/>
    </location>
</feature>
<dbReference type="EMBL" id="JACLHY010000033">
    <property type="protein sequence ID" value="MBC8770379.1"/>
    <property type="molecule type" value="Genomic_DNA"/>
</dbReference>
<keyword evidence="1" id="KW-0812">Transmembrane</keyword>
<evidence type="ECO:0008006" key="4">
    <source>
        <dbReference type="Google" id="ProtNLM"/>
    </source>
</evidence>
<sequence length="117" mass="14378">MIVVFKHLFYKNYVGLSLWPFIILKNSSLKKDATLLNHERIHLRQQQELLIVPFYFLYLLEGLIRFLIYFDAYKAYQNISFEREAYDNESNLYYLQERRPYSFIKYLWGEKPSTCRE</sequence>
<dbReference type="RefSeq" id="WP_187588140.1">
    <property type="nucleotide sequence ID" value="NZ_JACLHY010000033.1"/>
</dbReference>
<keyword evidence="1" id="KW-0472">Membrane</keyword>